<name>A0A1H3VKC3_9FLAO</name>
<dbReference type="EMBL" id="FNQF01000001">
    <property type="protein sequence ID" value="SDZ74562.1"/>
    <property type="molecule type" value="Genomic_DNA"/>
</dbReference>
<evidence type="ECO:0000313" key="2">
    <source>
        <dbReference type="Proteomes" id="UP000198820"/>
    </source>
</evidence>
<organism evidence="1 2">
    <name type="scientific">Psychroflexus halocasei</name>
    <dbReference type="NCBI Taxonomy" id="908615"/>
    <lineage>
        <taxon>Bacteria</taxon>
        <taxon>Pseudomonadati</taxon>
        <taxon>Bacteroidota</taxon>
        <taxon>Flavobacteriia</taxon>
        <taxon>Flavobacteriales</taxon>
        <taxon>Flavobacteriaceae</taxon>
        <taxon>Psychroflexus</taxon>
    </lineage>
</organism>
<accession>A0A1H3VKC3</accession>
<proteinExistence type="predicted"/>
<dbReference type="STRING" id="908615.SAMN05421540_101125"/>
<dbReference type="RefSeq" id="WP_093237938.1">
    <property type="nucleotide sequence ID" value="NZ_FNQF01000001.1"/>
</dbReference>
<dbReference type="SUPFAM" id="SSF48452">
    <property type="entry name" value="TPR-like"/>
    <property type="match status" value="1"/>
</dbReference>
<dbReference type="AlphaFoldDB" id="A0A1H3VKC3"/>
<gene>
    <name evidence="1" type="ORF">SAMN05421540_101125</name>
</gene>
<protein>
    <recommendedName>
        <fullName evidence="3">Tetratricopeptide repeat-containing protein</fullName>
    </recommendedName>
</protein>
<dbReference type="InterPro" id="IPR019734">
    <property type="entry name" value="TPR_rpt"/>
</dbReference>
<reference evidence="1 2" key="1">
    <citation type="submission" date="2016-10" db="EMBL/GenBank/DDBJ databases">
        <authorList>
            <person name="de Groot N.N."/>
        </authorList>
    </citation>
    <scope>NUCLEOTIDE SEQUENCE [LARGE SCALE GENOMIC DNA]</scope>
    <source>
        <strain evidence="1 2">DSM 23581</strain>
    </source>
</reference>
<evidence type="ECO:0008006" key="3">
    <source>
        <dbReference type="Google" id="ProtNLM"/>
    </source>
</evidence>
<dbReference type="SMART" id="SM00028">
    <property type="entry name" value="TPR"/>
    <property type="match status" value="3"/>
</dbReference>
<keyword evidence="2" id="KW-1185">Reference proteome</keyword>
<dbReference type="Gene3D" id="1.25.40.10">
    <property type="entry name" value="Tetratricopeptide repeat domain"/>
    <property type="match status" value="2"/>
</dbReference>
<dbReference type="Proteomes" id="UP000198820">
    <property type="component" value="Unassembled WGS sequence"/>
</dbReference>
<evidence type="ECO:0000313" key="1">
    <source>
        <dbReference type="EMBL" id="SDZ74562.1"/>
    </source>
</evidence>
<dbReference type="InterPro" id="IPR011990">
    <property type="entry name" value="TPR-like_helical_dom_sf"/>
</dbReference>
<sequence>MKIVFNFVFTILCPLTFFGQDFYVQAQNEIKEKDYAQAEVIIKNHLKNNQNDVRAKILLGEIYAYQKEWEKSSEVNKELVESDENNADYHYRYGGTLGLWAKNASKFQALFLLDDVKHHLKRAAELDTNHIDARWALIQLYMELPGIIGGSRKVSEKYANQLLDISPVDAALAKGYIETYDENYDQAEVHYKKAVELGQSTTTYQKLIDLYHKKNTFKKELITLIEAYQQTHNAEFLQQLLEKDIKTQYLSTRVRNKFQELFRRENPQKDVQLLRKLQLKIDSI</sequence>